<organism evidence="1">
    <name type="scientific">marine sediment metagenome</name>
    <dbReference type="NCBI Taxonomy" id="412755"/>
    <lineage>
        <taxon>unclassified sequences</taxon>
        <taxon>metagenomes</taxon>
        <taxon>ecological metagenomes</taxon>
    </lineage>
</organism>
<evidence type="ECO:0000313" key="1">
    <source>
        <dbReference type="EMBL" id="GAG92694.1"/>
    </source>
</evidence>
<accession>X1BA27</accession>
<sequence length="92" mass="10506">DQKSAAAYLKQMIPLRRDNWITRHSWGNEMHRWTPDGQHGGTGQFADAGIPWFASHNGPKIKWTDIDNPATYKQAMALVADGTFAWEEYSEE</sequence>
<comment type="caution">
    <text evidence="1">The sequence shown here is derived from an EMBL/GenBank/DDBJ whole genome shotgun (WGS) entry which is preliminary data.</text>
</comment>
<dbReference type="AlphaFoldDB" id="X1BA27"/>
<protein>
    <submittedName>
        <fullName evidence="1">Uncharacterized protein</fullName>
    </submittedName>
</protein>
<feature type="non-terminal residue" evidence="1">
    <location>
        <position position="1"/>
    </location>
</feature>
<name>X1BA27_9ZZZZ</name>
<proteinExistence type="predicted"/>
<gene>
    <name evidence="1" type="ORF">S01H4_48598</name>
</gene>
<dbReference type="EMBL" id="BART01027409">
    <property type="protein sequence ID" value="GAG92694.1"/>
    <property type="molecule type" value="Genomic_DNA"/>
</dbReference>
<reference evidence="1" key="1">
    <citation type="journal article" date="2014" name="Front. Microbiol.">
        <title>High frequency of phylogenetically diverse reductive dehalogenase-homologous genes in deep subseafloor sedimentary metagenomes.</title>
        <authorList>
            <person name="Kawai M."/>
            <person name="Futagami T."/>
            <person name="Toyoda A."/>
            <person name="Takaki Y."/>
            <person name="Nishi S."/>
            <person name="Hori S."/>
            <person name="Arai W."/>
            <person name="Tsubouchi T."/>
            <person name="Morono Y."/>
            <person name="Uchiyama I."/>
            <person name="Ito T."/>
            <person name="Fujiyama A."/>
            <person name="Inagaki F."/>
            <person name="Takami H."/>
        </authorList>
    </citation>
    <scope>NUCLEOTIDE SEQUENCE</scope>
    <source>
        <strain evidence="1">Expedition CK06-06</strain>
    </source>
</reference>